<dbReference type="SMART" id="SM00382">
    <property type="entry name" value="AAA"/>
    <property type="match status" value="1"/>
</dbReference>
<comment type="caution">
    <text evidence="11">The sequence shown here is derived from an EMBL/GenBank/DDBJ whole genome shotgun (WGS) entry which is preliminary data.</text>
</comment>
<dbReference type="InterPro" id="IPR003593">
    <property type="entry name" value="AAA+_ATPase"/>
</dbReference>
<dbReference type="PANTHER" id="PTHR43553:SF27">
    <property type="entry name" value="ENERGY-COUPLING FACTOR TRANSPORTER ATP-BINDING PROTEIN ECFA2"/>
    <property type="match status" value="1"/>
</dbReference>
<keyword evidence="12" id="KW-1185">Reference proteome</keyword>
<keyword evidence="5" id="KW-0547">Nucleotide-binding</keyword>
<dbReference type="GO" id="GO:0005524">
    <property type="term" value="F:ATP binding"/>
    <property type="evidence" value="ECO:0007669"/>
    <property type="project" value="UniProtKB-KW"/>
</dbReference>
<dbReference type="Gene3D" id="3.40.50.300">
    <property type="entry name" value="P-loop containing nucleotide triphosphate hydrolases"/>
    <property type="match status" value="1"/>
</dbReference>
<dbReference type="PROSITE" id="PS00211">
    <property type="entry name" value="ABC_TRANSPORTER_1"/>
    <property type="match status" value="1"/>
</dbReference>
<dbReference type="GO" id="GO:0015087">
    <property type="term" value="F:cobalt ion transmembrane transporter activity"/>
    <property type="evidence" value="ECO:0007669"/>
    <property type="project" value="UniProtKB-ARBA"/>
</dbReference>
<comment type="similarity">
    <text evidence="2">Belongs to the ABC transporter superfamily.</text>
</comment>
<dbReference type="InterPro" id="IPR050095">
    <property type="entry name" value="ECF_ABC_transporter_ATP-bd"/>
</dbReference>
<evidence type="ECO:0000256" key="1">
    <source>
        <dbReference type="ARBA" id="ARBA00004202"/>
    </source>
</evidence>
<dbReference type="PROSITE" id="PS50893">
    <property type="entry name" value="ABC_TRANSPORTER_2"/>
    <property type="match status" value="1"/>
</dbReference>
<keyword evidence="8" id="KW-0472">Membrane</keyword>
<dbReference type="CDD" id="cd03225">
    <property type="entry name" value="ABC_cobalt_CbiO_domain1"/>
    <property type="match status" value="1"/>
</dbReference>
<protein>
    <recommendedName>
        <fullName evidence="10">ABC transporter domain-containing protein</fullName>
    </recommendedName>
</protein>
<proteinExistence type="inferred from homology"/>
<evidence type="ECO:0000256" key="6">
    <source>
        <dbReference type="ARBA" id="ARBA00022840"/>
    </source>
</evidence>
<evidence type="ECO:0000256" key="7">
    <source>
        <dbReference type="ARBA" id="ARBA00022967"/>
    </source>
</evidence>
<keyword evidence="7" id="KW-1278">Translocase</keyword>
<dbReference type="OrthoDB" id="9784332at2"/>
<dbReference type="RefSeq" id="WP_068685643.1">
    <property type="nucleotide sequence ID" value="NZ_LYPA01000068.1"/>
</dbReference>
<keyword evidence="6" id="KW-0067">ATP-binding</keyword>
<evidence type="ECO:0000256" key="3">
    <source>
        <dbReference type="ARBA" id="ARBA00022448"/>
    </source>
</evidence>
<evidence type="ECO:0000256" key="4">
    <source>
        <dbReference type="ARBA" id="ARBA00022475"/>
    </source>
</evidence>
<dbReference type="InterPro" id="IPR027417">
    <property type="entry name" value="P-loop_NTPase"/>
</dbReference>
<dbReference type="Pfam" id="PF00005">
    <property type="entry name" value="ABC_tran"/>
    <property type="match status" value="1"/>
</dbReference>
<dbReference type="GO" id="GO:0016887">
    <property type="term" value="F:ATP hydrolysis activity"/>
    <property type="evidence" value="ECO:0007669"/>
    <property type="project" value="InterPro"/>
</dbReference>
<dbReference type="GO" id="GO:0042626">
    <property type="term" value="F:ATPase-coupled transmembrane transporter activity"/>
    <property type="evidence" value="ECO:0007669"/>
    <property type="project" value="TreeGrafter"/>
</dbReference>
<gene>
    <name evidence="11" type="ORF">A7K91_11365</name>
</gene>
<reference evidence="11 12" key="1">
    <citation type="submission" date="2016-05" db="EMBL/GenBank/DDBJ databases">
        <title>Paenibacillus oryzae. sp. nov., isolated from the rice root.</title>
        <authorList>
            <person name="Zhang J."/>
            <person name="Zhang X."/>
        </authorList>
    </citation>
    <scope>NUCLEOTIDE SEQUENCE [LARGE SCALE GENOMIC DNA]</scope>
    <source>
        <strain evidence="11 12">1DrF-4</strain>
    </source>
</reference>
<dbReference type="Proteomes" id="UP000092024">
    <property type="component" value="Unassembled WGS sequence"/>
</dbReference>
<dbReference type="PANTHER" id="PTHR43553">
    <property type="entry name" value="HEAVY METAL TRANSPORTER"/>
    <property type="match status" value="1"/>
</dbReference>
<evidence type="ECO:0000313" key="12">
    <source>
        <dbReference type="Proteomes" id="UP000092024"/>
    </source>
</evidence>
<evidence type="ECO:0000259" key="10">
    <source>
        <dbReference type="PROSITE" id="PS50893"/>
    </source>
</evidence>
<dbReference type="EMBL" id="LYPA01000068">
    <property type="protein sequence ID" value="OBR63987.1"/>
    <property type="molecule type" value="Genomic_DNA"/>
</dbReference>
<evidence type="ECO:0000256" key="5">
    <source>
        <dbReference type="ARBA" id="ARBA00022741"/>
    </source>
</evidence>
<organism evidence="11 12">
    <name type="scientific">Paenibacillus oryzae</name>
    <dbReference type="NCBI Taxonomy" id="1844972"/>
    <lineage>
        <taxon>Bacteria</taxon>
        <taxon>Bacillati</taxon>
        <taxon>Bacillota</taxon>
        <taxon>Bacilli</taxon>
        <taxon>Bacillales</taxon>
        <taxon>Paenibacillaceae</taxon>
        <taxon>Paenibacillus</taxon>
    </lineage>
</organism>
<evidence type="ECO:0000256" key="2">
    <source>
        <dbReference type="ARBA" id="ARBA00005417"/>
    </source>
</evidence>
<evidence type="ECO:0000256" key="9">
    <source>
        <dbReference type="SAM" id="MobiDB-lite"/>
    </source>
</evidence>
<dbReference type="SUPFAM" id="SSF52540">
    <property type="entry name" value="P-loop containing nucleoside triphosphate hydrolases"/>
    <property type="match status" value="1"/>
</dbReference>
<accession>A0A1A5YEJ2</accession>
<feature type="region of interest" description="Disordered" evidence="9">
    <location>
        <begin position="75"/>
        <end position="94"/>
    </location>
</feature>
<dbReference type="InterPro" id="IPR003439">
    <property type="entry name" value="ABC_transporter-like_ATP-bd"/>
</dbReference>
<dbReference type="InterPro" id="IPR015856">
    <property type="entry name" value="ABC_transpr_CbiO/EcfA_su"/>
</dbReference>
<dbReference type="GO" id="GO:0043190">
    <property type="term" value="C:ATP-binding cassette (ABC) transporter complex"/>
    <property type="evidence" value="ECO:0007669"/>
    <property type="project" value="TreeGrafter"/>
</dbReference>
<dbReference type="STRING" id="1844972.A7K91_11365"/>
<dbReference type="InterPro" id="IPR017871">
    <property type="entry name" value="ABC_transporter-like_CS"/>
</dbReference>
<keyword evidence="4" id="KW-1003">Cell membrane</keyword>
<feature type="domain" description="ABC transporter" evidence="10">
    <location>
        <begin position="3"/>
        <end position="268"/>
    </location>
</feature>
<dbReference type="FunFam" id="3.40.50.300:FF:000224">
    <property type="entry name" value="Energy-coupling factor transporter ATP-binding protein EcfA"/>
    <property type="match status" value="1"/>
</dbReference>
<keyword evidence="3" id="KW-0813">Transport</keyword>
<evidence type="ECO:0000256" key="8">
    <source>
        <dbReference type="ARBA" id="ARBA00023136"/>
    </source>
</evidence>
<dbReference type="AlphaFoldDB" id="A0A1A5YEJ2"/>
<evidence type="ECO:0000313" key="11">
    <source>
        <dbReference type="EMBL" id="OBR63987.1"/>
    </source>
</evidence>
<sequence>MDIRLENVSYRYADAGGKPAVGLEQFNLTVKRGSFTVVLGAPGSGKSTLLQHLNGLLLPMEGKVASGDVTLGAAAAENGGLPEGTTPRKRTKAEKKELDASLLKLRKKTGLVFQFPEKQLFEETVLQDLSFGPLNFGCNPQEAEAAARNAAKEVDLDAGLLDKSPFQLSGGQMRKAAIASVLASGPQVIALDEPTASLDQQSREELLLLLKALCRDEGKTILIVTHRLEEVLPYGDDFVVISKGRHVFQGSAGELLGRRDVLEEAGIVVPPYLSMLEELARSMKVPLPMDALSPKEAARWIAETLSGSR</sequence>
<name>A0A1A5YEJ2_9BACL</name>
<comment type="subcellular location">
    <subcellularLocation>
        <location evidence="1">Cell membrane</location>
        <topology evidence="1">Peripheral membrane protein</topology>
    </subcellularLocation>
</comment>